<comment type="similarity">
    <text evidence="2">Belongs to the cytochrome c-552 family.</text>
</comment>
<evidence type="ECO:0000256" key="3">
    <source>
        <dbReference type="ARBA" id="ARBA00011887"/>
    </source>
</evidence>
<dbReference type="InterPro" id="IPR003321">
    <property type="entry name" value="Cyt_c552"/>
</dbReference>
<dbReference type="AlphaFoldDB" id="A0A3N4D196"/>
<keyword evidence="8 14" id="KW-0560">Oxidoreductase</keyword>
<evidence type="ECO:0000256" key="8">
    <source>
        <dbReference type="ARBA" id="ARBA00023002"/>
    </source>
</evidence>
<dbReference type="EMBL" id="LR134406">
    <property type="protein sequence ID" value="VEH70602.1"/>
    <property type="molecule type" value="Genomic_DNA"/>
</dbReference>
<dbReference type="Gene3D" id="1.10.1130.10">
    <property type="entry name" value="Flavocytochrome C3, Chain A"/>
    <property type="match status" value="1"/>
</dbReference>
<dbReference type="GO" id="GO:0042279">
    <property type="term" value="F:nitrite reductase (cytochrome, ammonia-forming) activity"/>
    <property type="evidence" value="ECO:0007669"/>
    <property type="project" value="UniProtKB-EC"/>
</dbReference>
<organism evidence="14 15">
    <name type="scientific">Arachnia propionica</name>
    <dbReference type="NCBI Taxonomy" id="1750"/>
    <lineage>
        <taxon>Bacteria</taxon>
        <taxon>Bacillati</taxon>
        <taxon>Actinomycetota</taxon>
        <taxon>Actinomycetes</taxon>
        <taxon>Propionibacteriales</taxon>
        <taxon>Propionibacteriaceae</taxon>
        <taxon>Arachnia</taxon>
    </lineage>
</organism>
<dbReference type="GeneID" id="64407358"/>
<feature type="compositionally biased region" description="Basic and acidic residues" evidence="11">
    <location>
        <begin position="16"/>
        <end position="28"/>
    </location>
</feature>
<keyword evidence="4" id="KW-0349">Heme</keyword>
<evidence type="ECO:0000256" key="5">
    <source>
        <dbReference type="ARBA" id="ARBA00022723"/>
    </source>
</evidence>
<dbReference type="OrthoDB" id="9780421at2"/>
<keyword evidence="6" id="KW-0732">Signal</keyword>
<evidence type="ECO:0000313" key="14">
    <source>
        <dbReference type="EMBL" id="VEH70602.1"/>
    </source>
</evidence>
<dbReference type="PANTHER" id="PTHR30633">
    <property type="entry name" value="CYTOCHROME C-552 RESPIRATORY NITRITE REDUCTASE"/>
    <property type="match status" value="1"/>
</dbReference>
<evidence type="ECO:0000313" key="15">
    <source>
        <dbReference type="Proteomes" id="UP000273044"/>
    </source>
</evidence>
<evidence type="ECO:0000256" key="12">
    <source>
        <dbReference type="SAM" id="Phobius"/>
    </source>
</evidence>
<evidence type="ECO:0000256" key="9">
    <source>
        <dbReference type="ARBA" id="ARBA00023004"/>
    </source>
</evidence>
<dbReference type="Gene3D" id="1.20.140.10">
    <property type="entry name" value="Butyryl-CoA Dehydrogenase, subunit A, domain 3"/>
    <property type="match status" value="1"/>
</dbReference>
<dbReference type="RefSeq" id="WP_014846958.1">
    <property type="nucleotide sequence ID" value="NZ_CAJZDL010000022.1"/>
</dbReference>
<protein>
    <recommendedName>
        <fullName evidence="3">nitrite reductase (cytochrome; ammonia-forming)</fullName>
        <ecNumber evidence="3">1.7.2.2</ecNumber>
    </recommendedName>
</protein>
<dbReference type="EC" id="1.7.2.2" evidence="3"/>
<reference evidence="14 15" key="1">
    <citation type="submission" date="2018-12" db="EMBL/GenBank/DDBJ databases">
        <authorList>
            <consortium name="Pathogen Informatics"/>
        </authorList>
    </citation>
    <scope>NUCLEOTIDE SEQUENCE [LARGE SCALE GENOMIC DNA]</scope>
    <source>
        <strain evidence="14 15">NCTC12967</strain>
    </source>
</reference>
<dbReference type="Pfam" id="PF02335">
    <property type="entry name" value="Cytochrom_C552"/>
    <property type="match status" value="1"/>
</dbReference>
<feature type="transmembrane region" description="Helical" evidence="12">
    <location>
        <begin position="39"/>
        <end position="60"/>
    </location>
</feature>
<evidence type="ECO:0000256" key="7">
    <source>
        <dbReference type="ARBA" id="ARBA00022837"/>
    </source>
</evidence>
<evidence type="ECO:0000313" key="13">
    <source>
        <dbReference type="EMBL" id="QUC12249.1"/>
    </source>
</evidence>
<evidence type="ECO:0000256" key="6">
    <source>
        <dbReference type="ARBA" id="ARBA00022729"/>
    </source>
</evidence>
<feature type="compositionally biased region" description="Low complexity" evidence="11">
    <location>
        <begin position="1"/>
        <end position="14"/>
    </location>
</feature>
<evidence type="ECO:0000256" key="11">
    <source>
        <dbReference type="SAM" id="MobiDB-lite"/>
    </source>
</evidence>
<accession>A0A3N4D196</accession>
<dbReference type="Proteomes" id="UP000273044">
    <property type="component" value="Chromosome"/>
</dbReference>
<dbReference type="SUPFAM" id="SSF48695">
    <property type="entry name" value="Multiheme cytochromes"/>
    <property type="match status" value="1"/>
</dbReference>
<sequence length="505" mass="57022">MSPTTDNNDKPTTTEAVERTPDEVEKKKPTTWTGPRKRWVPIVVLLFVAVVAAGLTWLLTNIFQHKEEARNPFTKVVELDDSTYDPAVWGKNFPIQYEQYKKTAEDTDGDFVKVDPTADDPREYHTLSRIEMEPRAQLMWRGYAFSVDYTEPRGHEWALEDQKHTQRTQPKFKQPGTCLNCHASMPEVYDKLGNGDRMAGFHAMNSMSYEEAVQHASSTIACIDCHDPKTMELRITRPAFMEGIKKAKALEGITDYDVNRDATNQEMRTYVCAQCHVEYYFAGEGKTLTFPWDKGLTAYDAMAYYDEVGWTDYKHAESGAPILKAQHPDFETWSQGIHAANGVTCADCHMAYQRNGAAKVSNHQIMSPMANDETINASCLTCHHSTEAEMRQRVEKIQTTWQSSLNVSFTALEGLINDIKAAEANGTATEEQLTLARDYQRKAQFVVDYSFSENGRGFHAPQYSVSMLNQATDWARSGQLALRGVSVENGVPPAIPEKHMPNKKN</sequence>
<comment type="catalytic activity">
    <reaction evidence="10">
        <text>6 Fe(III)-[cytochrome c] + NH4(+) + 2 H2O = 6 Fe(II)-[cytochrome c] + nitrite + 8 H(+)</text>
        <dbReference type="Rhea" id="RHEA:13089"/>
        <dbReference type="Rhea" id="RHEA-COMP:10350"/>
        <dbReference type="Rhea" id="RHEA-COMP:14399"/>
        <dbReference type="ChEBI" id="CHEBI:15377"/>
        <dbReference type="ChEBI" id="CHEBI:15378"/>
        <dbReference type="ChEBI" id="CHEBI:16301"/>
        <dbReference type="ChEBI" id="CHEBI:28938"/>
        <dbReference type="ChEBI" id="CHEBI:29033"/>
        <dbReference type="ChEBI" id="CHEBI:29034"/>
        <dbReference type="EC" id="1.7.2.2"/>
    </reaction>
</comment>
<dbReference type="InterPro" id="IPR036280">
    <property type="entry name" value="Multihaem_cyt_sf"/>
</dbReference>
<evidence type="ECO:0000256" key="1">
    <source>
        <dbReference type="ARBA" id="ARBA00004196"/>
    </source>
</evidence>
<dbReference type="OMA" id="INRACQT"/>
<dbReference type="PIRSF" id="PIRSF000243">
    <property type="entry name" value="Cyt_c552"/>
    <property type="match status" value="1"/>
</dbReference>
<evidence type="ECO:0000256" key="10">
    <source>
        <dbReference type="ARBA" id="ARBA00049131"/>
    </source>
</evidence>
<dbReference type="EMBL" id="CP072385">
    <property type="protein sequence ID" value="QUC12249.1"/>
    <property type="molecule type" value="Genomic_DNA"/>
</dbReference>
<keyword evidence="12" id="KW-1133">Transmembrane helix</keyword>
<dbReference type="GO" id="GO:0019645">
    <property type="term" value="P:anaerobic electron transport chain"/>
    <property type="evidence" value="ECO:0007669"/>
    <property type="project" value="TreeGrafter"/>
</dbReference>
<name>A0A3N4D196_9ACTN</name>
<gene>
    <name evidence="14" type="primary">nrfA</name>
    <name evidence="13" type="ORF">J5A53_06080</name>
    <name evidence="14" type="ORF">NCTC12967_01904</name>
</gene>
<keyword evidence="5" id="KW-0479">Metal-binding</keyword>
<keyword evidence="12" id="KW-0812">Transmembrane</keyword>
<proteinExistence type="inferred from homology"/>
<evidence type="ECO:0000256" key="2">
    <source>
        <dbReference type="ARBA" id="ARBA00009288"/>
    </source>
</evidence>
<feature type="region of interest" description="Disordered" evidence="11">
    <location>
        <begin position="1"/>
        <end position="31"/>
    </location>
</feature>
<evidence type="ECO:0000256" key="4">
    <source>
        <dbReference type="ARBA" id="ARBA00022617"/>
    </source>
</evidence>
<keyword evidence="12" id="KW-0472">Membrane</keyword>
<keyword evidence="15" id="KW-1185">Reference proteome</keyword>
<dbReference type="CDD" id="cd00548">
    <property type="entry name" value="NrfA-like"/>
    <property type="match status" value="1"/>
</dbReference>
<comment type="subcellular location">
    <subcellularLocation>
        <location evidence="1">Cell envelope</location>
    </subcellularLocation>
</comment>
<dbReference type="Proteomes" id="UP000677180">
    <property type="component" value="Chromosome"/>
</dbReference>
<keyword evidence="7" id="KW-0106">Calcium</keyword>
<reference evidence="13" key="2">
    <citation type="submission" date="2021-03" db="EMBL/GenBank/DDBJ databases">
        <title>Human Oral Microbial Genomes.</title>
        <authorList>
            <person name="Johnston C.D."/>
            <person name="Chen T."/>
            <person name="Dewhirst F.E."/>
        </authorList>
    </citation>
    <scope>NUCLEOTIDE SEQUENCE</scope>
    <source>
        <strain evidence="13">F0714</strain>
    </source>
</reference>
<keyword evidence="9" id="KW-0408">Iron</keyword>
<dbReference type="GO" id="GO:0020037">
    <property type="term" value="F:heme binding"/>
    <property type="evidence" value="ECO:0007669"/>
    <property type="project" value="TreeGrafter"/>
</dbReference>
<dbReference type="GO" id="GO:0030288">
    <property type="term" value="C:outer membrane-bounded periplasmic space"/>
    <property type="evidence" value="ECO:0007669"/>
    <property type="project" value="TreeGrafter"/>
</dbReference>
<dbReference type="PANTHER" id="PTHR30633:SF0">
    <property type="entry name" value="CYTOCHROME C-552"/>
    <property type="match status" value="1"/>
</dbReference>
<dbReference type="GO" id="GO:0046872">
    <property type="term" value="F:metal ion binding"/>
    <property type="evidence" value="ECO:0007669"/>
    <property type="project" value="UniProtKB-KW"/>
</dbReference>